<evidence type="ECO:0008006" key="4">
    <source>
        <dbReference type="Google" id="ProtNLM"/>
    </source>
</evidence>
<keyword evidence="1" id="KW-0812">Transmembrane</keyword>
<organism evidence="2 3">
    <name type="scientific">Paramecium sonneborni</name>
    <dbReference type="NCBI Taxonomy" id="65129"/>
    <lineage>
        <taxon>Eukaryota</taxon>
        <taxon>Sar</taxon>
        <taxon>Alveolata</taxon>
        <taxon>Ciliophora</taxon>
        <taxon>Intramacronucleata</taxon>
        <taxon>Oligohymenophorea</taxon>
        <taxon>Peniculida</taxon>
        <taxon>Parameciidae</taxon>
        <taxon>Paramecium</taxon>
    </lineage>
</organism>
<keyword evidence="1" id="KW-0472">Membrane</keyword>
<dbReference type="Proteomes" id="UP000692954">
    <property type="component" value="Unassembled WGS sequence"/>
</dbReference>
<evidence type="ECO:0000313" key="3">
    <source>
        <dbReference type="Proteomes" id="UP000692954"/>
    </source>
</evidence>
<evidence type="ECO:0000313" key="2">
    <source>
        <dbReference type="EMBL" id="CAD8101402.1"/>
    </source>
</evidence>
<sequence>MMSKIQVDFAKTVEDPNLPRPWSRNTHGLSAFQKNYKIEEPFVIKKINDKQLQEQLYKSIEPQKEQKSKKIQEFLQQIKTNQKPIRKSLGMIIKIIKLIKYLKNRQRKTKNIFLQFHLNFQTHFPLISPQKFYIFSQFHYINNKFISILLIYIWLVLVQIFDIQAIFFLI</sequence>
<dbReference type="OrthoDB" id="439639at2759"/>
<protein>
    <recommendedName>
        <fullName evidence="4">Transmembrane protein</fullName>
    </recommendedName>
</protein>
<name>A0A8S1PDM7_9CILI</name>
<dbReference type="AlphaFoldDB" id="A0A8S1PDM7"/>
<evidence type="ECO:0000256" key="1">
    <source>
        <dbReference type="SAM" id="Phobius"/>
    </source>
</evidence>
<accession>A0A8S1PDM7</accession>
<proteinExistence type="predicted"/>
<comment type="caution">
    <text evidence="2">The sequence shown here is derived from an EMBL/GenBank/DDBJ whole genome shotgun (WGS) entry which is preliminary data.</text>
</comment>
<keyword evidence="3" id="KW-1185">Reference proteome</keyword>
<feature type="transmembrane region" description="Helical" evidence="1">
    <location>
        <begin position="145"/>
        <end position="169"/>
    </location>
</feature>
<reference evidence="2" key="1">
    <citation type="submission" date="2021-01" db="EMBL/GenBank/DDBJ databases">
        <authorList>
            <consortium name="Genoscope - CEA"/>
            <person name="William W."/>
        </authorList>
    </citation>
    <scope>NUCLEOTIDE SEQUENCE</scope>
</reference>
<gene>
    <name evidence="2" type="ORF">PSON_ATCC_30995.1.T0750255</name>
</gene>
<keyword evidence="1" id="KW-1133">Transmembrane helix</keyword>
<dbReference type="EMBL" id="CAJJDN010000075">
    <property type="protein sequence ID" value="CAD8101402.1"/>
    <property type="molecule type" value="Genomic_DNA"/>
</dbReference>